<evidence type="ECO:0000313" key="3">
    <source>
        <dbReference type="Proteomes" id="UP000269945"/>
    </source>
</evidence>
<comment type="caution">
    <text evidence="2">The sequence shown here is derived from an EMBL/GenBank/DDBJ whole genome shotgun (WGS) entry which is preliminary data.</text>
</comment>
<accession>A0A9X9PZL9</accession>
<reference evidence="2 3" key="1">
    <citation type="submission" date="2018-10" db="EMBL/GenBank/DDBJ databases">
        <authorList>
            <person name="Ekblom R."/>
            <person name="Jareborg N."/>
        </authorList>
    </citation>
    <scope>NUCLEOTIDE SEQUENCE [LARGE SCALE GENOMIC DNA]</scope>
    <source>
        <tissue evidence="2">Muscle</tissue>
    </source>
</reference>
<evidence type="ECO:0000256" key="1">
    <source>
        <dbReference type="SAM" id="MobiDB-lite"/>
    </source>
</evidence>
<feature type="region of interest" description="Disordered" evidence="1">
    <location>
        <begin position="16"/>
        <end position="63"/>
    </location>
</feature>
<name>A0A9X9PZL9_GULGU</name>
<feature type="compositionally biased region" description="Basic and acidic residues" evidence="1">
    <location>
        <begin position="16"/>
        <end position="27"/>
    </location>
</feature>
<dbReference type="Proteomes" id="UP000269945">
    <property type="component" value="Unassembled WGS sequence"/>
</dbReference>
<organism evidence="2 3">
    <name type="scientific">Gulo gulo</name>
    <name type="common">Wolverine</name>
    <name type="synonym">Gluton</name>
    <dbReference type="NCBI Taxonomy" id="48420"/>
    <lineage>
        <taxon>Eukaryota</taxon>
        <taxon>Metazoa</taxon>
        <taxon>Chordata</taxon>
        <taxon>Craniata</taxon>
        <taxon>Vertebrata</taxon>
        <taxon>Euteleostomi</taxon>
        <taxon>Mammalia</taxon>
        <taxon>Eutheria</taxon>
        <taxon>Laurasiatheria</taxon>
        <taxon>Carnivora</taxon>
        <taxon>Caniformia</taxon>
        <taxon>Musteloidea</taxon>
        <taxon>Mustelidae</taxon>
        <taxon>Guloninae</taxon>
        <taxon>Gulo</taxon>
    </lineage>
</organism>
<keyword evidence="3" id="KW-1185">Reference proteome</keyword>
<feature type="compositionally biased region" description="Low complexity" evidence="1">
    <location>
        <begin position="29"/>
        <end position="44"/>
    </location>
</feature>
<gene>
    <name evidence="2" type="ORF">BN2614_LOCUS1</name>
</gene>
<sequence>APEPVQQHERLARDLFLHHQVQGRDPDSPGEGRAGAAAAAPEQAGAGGGHDGPEQLRPLAVTAQRELSERARMGGLCPAARAGRPQRQPRPQLCLCQGAWGRACGPASSWLSTSSSYLARAPVLRGVGGRACSTSHAQSCSPQGGWGEPWCDQGLLGRRG</sequence>
<feature type="non-terminal residue" evidence="2">
    <location>
        <position position="1"/>
    </location>
</feature>
<dbReference type="AlphaFoldDB" id="A0A9X9PZL9"/>
<protein>
    <submittedName>
        <fullName evidence="2">Uncharacterized protein</fullName>
    </submittedName>
</protein>
<dbReference type="EMBL" id="CYRY02012131">
    <property type="protein sequence ID" value="VCW79501.1"/>
    <property type="molecule type" value="Genomic_DNA"/>
</dbReference>
<evidence type="ECO:0000313" key="2">
    <source>
        <dbReference type="EMBL" id="VCW79501.1"/>
    </source>
</evidence>
<proteinExistence type="predicted"/>